<accession>A0ABD5P9Q8</accession>
<sequence length="156" mass="18234">MPRINEERLHAAVEDDFVVFIIGVRINRLRAVREWLPVARVMPRMLRELREQPTRGLLDSRSAFGLRNFTMVQYWRSFEDLRTYTRDHDAEYFPAWMRFDHEAAESGAVGISHETYVVRAGEYETAYNNAPEYGLGEVGKLSRLRKGDGVRRVDRG</sequence>
<dbReference type="Pfam" id="PF13826">
    <property type="entry name" value="Monooxy_af470-like"/>
    <property type="match status" value="1"/>
</dbReference>
<keyword evidence="2" id="KW-1185">Reference proteome</keyword>
<dbReference type="RefSeq" id="WP_267622074.1">
    <property type="nucleotide sequence ID" value="NZ_JAODIW010000006.1"/>
</dbReference>
<gene>
    <name evidence="1" type="ORF">ACFO0N_06610</name>
</gene>
<name>A0ABD5P9Q8_9EURY</name>
<comment type="caution">
    <text evidence="1">The sequence shown here is derived from an EMBL/GenBank/DDBJ whole genome shotgun (WGS) entry which is preliminary data.</text>
</comment>
<evidence type="ECO:0000313" key="1">
    <source>
        <dbReference type="EMBL" id="MFC4357620.1"/>
    </source>
</evidence>
<evidence type="ECO:0000313" key="2">
    <source>
        <dbReference type="Proteomes" id="UP001595921"/>
    </source>
</evidence>
<dbReference type="AlphaFoldDB" id="A0ABD5P9Q8"/>
<dbReference type="Proteomes" id="UP001595921">
    <property type="component" value="Unassembled WGS sequence"/>
</dbReference>
<proteinExistence type="predicted"/>
<organism evidence="1 2">
    <name type="scientific">Halobium salinum</name>
    <dbReference type="NCBI Taxonomy" id="1364940"/>
    <lineage>
        <taxon>Archaea</taxon>
        <taxon>Methanobacteriati</taxon>
        <taxon>Methanobacteriota</taxon>
        <taxon>Stenosarchaea group</taxon>
        <taxon>Halobacteria</taxon>
        <taxon>Halobacteriales</taxon>
        <taxon>Haloferacaceae</taxon>
        <taxon>Halobium</taxon>
    </lineage>
</organism>
<protein>
    <submittedName>
        <fullName evidence="1">DUF4188 domain-containing protein</fullName>
    </submittedName>
</protein>
<dbReference type="InterPro" id="IPR025444">
    <property type="entry name" value="Monooxy_af470"/>
</dbReference>
<dbReference type="EMBL" id="JBHSDS010000003">
    <property type="protein sequence ID" value="MFC4357620.1"/>
    <property type="molecule type" value="Genomic_DNA"/>
</dbReference>
<reference evidence="1 2" key="1">
    <citation type="journal article" date="2019" name="Int. J. Syst. Evol. Microbiol.">
        <title>The Global Catalogue of Microorganisms (GCM) 10K type strain sequencing project: providing services to taxonomists for standard genome sequencing and annotation.</title>
        <authorList>
            <consortium name="The Broad Institute Genomics Platform"/>
            <consortium name="The Broad Institute Genome Sequencing Center for Infectious Disease"/>
            <person name="Wu L."/>
            <person name="Ma J."/>
        </authorList>
    </citation>
    <scope>NUCLEOTIDE SEQUENCE [LARGE SCALE GENOMIC DNA]</scope>
    <source>
        <strain evidence="1 2">CGMCC 1.12553</strain>
    </source>
</reference>